<keyword evidence="1" id="KW-0805">Transcription regulation</keyword>
<dbReference type="Pfam" id="PF02365">
    <property type="entry name" value="NAM"/>
    <property type="match status" value="1"/>
</dbReference>
<keyword evidence="3" id="KW-0804">Transcription</keyword>
<dbReference type="GO" id="GO:0003677">
    <property type="term" value="F:DNA binding"/>
    <property type="evidence" value="ECO:0007669"/>
    <property type="project" value="UniProtKB-KW"/>
</dbReference>
<keyword evidence="4" id="KW-0539">Nucleus</keyword>
<dbReference type="PROSITE" id="PS51005">
    <property type="entry name" value="NAC"/>
    <property type="match status" value="1"/>
</dbReference>
<dbReference type="InterPro" id="IPR036093">
    <property type="entry name" value="NAC_dom_sf"/>
</dbReference>
<comment type="caution">
    <text evidence="7">The sequence shown here is derived from an EMBL/GenBank/DDBJ whole genome shotgun (WGS) entry which is preliminary data.</text>
</comment>
<name>A0AAD8I719_9APIA</name>
<dbReference type="InterPro" id="IPR003441">
    <property type="entry name" value="NAC-dom"/>
</dbReference>
<evidence type="ECO:0000256" key="3">
    <source>
        <dbReference type="ARBA" id="ARBA00023163"/>
    </source>
</evidence>
<proteinExistence type="predicted"/>
<evidence type="ECO:0000313" key="7">
    <source>
        <dbReference type="EMBL" id="KAK1379790.1"/>
    </source>
</evidence>
<evidence type="ECO:0000256" key="4">
    <source>
        <dbReference type="ARBA" id="ARBA00023242"/>
    </source>
</evidence>
<dbReference type="Gene3D" id="2.170.150.80">
    <property type="entry name" value="NAC domain"/>
    <property type="match status" value="1"/>
</dbReference>
<evidence type="ECO:0000256" key="5">
    <source>
        <dbReference type="SAM" id="MobiDB-lite"/>
    </source>
</evidence>
<reference evidence="7" key="1">
    <citation type="submission" date="2023-02" db="EMBL/GenBank/DDBJ databases">
        <title>Genome of toxic invasive species Heracleum sosnowskyi carries increased number of genes despite the absence of recent whole-genome duplications.</title>
        <authorList>
            <person name="Schelkunov M."/>
            <person name="Shtratnikova V."/>
            <person name="Makarenko M."/>
            <person name="Klepikova A."/>
            <person name="Omelchenko D."/>
            <person name="Novikova G."/>
            <person name="Obukhova E."/>
            <person name="Bogdanov V."/>
            <person name="Penin A."/>
            <person name="Logacheva M."/>
        </authorList>
    </citation>
    <scope>NUCLEOTIDE SEQUENCE</scope>
    <source>
        <strain evidence="7">Hsosn_3</strain>
        <tissue evidence="7">Leaf</tissue>
    </source>
</reference>
<feature type="compositionally biased region" description="Polar residues" evidence="5">
    <location>
        <begin position="210"/>
        <end position="219"/>
    </location>
</feature>
<feature type="compositionally biased region" description="Basic and acidic residues" evidence="5">
    <location>
        <begin position="192"/>
        <end position="208"/>
    </location>
</feature>
<evidence type="ECO:0000256" key="2">
    <source>
        <dbReference type="ARBA" id="ARBA00023125"/>
    </source>
</evidence>
<dbReference type="AlphaFoldDB" id="A0AAD8I719"/>
<dbReference type="Proteomes" id="UP001237642">
    <property type="component" value="Unassembled WGS sequence"/>
</dbReference>
<dbReference type="GO" id="GO:0048731">
    <property type="term" value="P:system development"/>
    <property type="evidence" value="ECO:0007669"/>
    <property type="project" value="TreeGrafter"/>
</dbReference>
<dbReference type="GO" id="GO:0006355">
    <property type="term" value="P:regulation of DNA-templated transcription"/>
    <property type="evidence" value="ECO:0007669"/>
    <property type="project" value="InterPro"/>
</dbReference>
<keyword evidence="8" id="KW-1185">Reference proteome</keyword>
<dbReference type="EMBL" id="JAUIZM010000006">
    <property type="protein sequence ID" value="KAK1379790.1"/>
    <property type="molecule type" value="Genomic_DNA"/>
</dbReference>
<organism evidence="7 8">
    <name type="scientific">Heracleum sosnowskyi</name>
    <dbReference type="NCBI Taxonomy" id="360622"/>
    <lineage>
        <taxon>Eukaryota</taxon>
        <taxon>Viridiplantae</taxon>
        <taxon>Streptophyta</taxon>
        <taxon>Embryophyta</taxon>
        <taxon>Tracheophyta</taxon>
        <taxon>Spermatophyta</taxon>
        <taxon>Magnoliopsida</taxon>
        <taxon>eudicotyledons</taxon>
        <taxon>Gunneridae</taxon>
        <taxon>Pentapetalae</taxon>
        <taxon>asterids</taxon>
        <taxon>campanulids</taxon>
        <taxon>Apiales</taxon>
        <taxon>Apiaceae</taxon>
        <taxon>Apioideae</taxon>
        <taxon>apioid superclade</taxon>
        <taxon>Tordylieae</taxon>
        <taxon>Tordyliinae</taxon>
        <taxon>Heracleum</taxon>
    </lineage>
</organism>
<dbReference type="PANTHER" id="PTHR31719:SF164">
    <property type="entry name" value="NAC DOMAIN-CONTAINING PROTEIN"/>
    <property type="match status" value="1"/>
</dbReference>
<dbReference type="PANTHER" id="PTHR31719">
    <property type="entry name" value="NAC TRANSCRIPTION FACTOR 56"/>
    <property type="match status" value="1"/>
</dbReference>
<sequence>MDESIKLSTGYRFNPFEEELITLYLKPKVLGQKLPSNVVEERQLYGPDANPWQLFDPENHSWILSEVSPGKFDKITYVFVNLTKKATAEKKNKGIRDNYNKKAGCGTWNGKTTRTGIRDCNGDLVGERRMLAFEINDVCDEDLSKVGHWRMHEYHLCGVYKDISNPGNTVLCKITLDSSKNPPVKLKLRSKGNPDHPIKSSNEPEKKNTNVHIVSSPSTVNRRSVECNEGVSENFEGAITTQTCRDDSVVSDSDRGKGKEGCYGTENVGTRAGVECVDSCYVGEGLAVIASSPSEEVKTGYLNLSISDFHWPAKNDNDCEKIKMEGEGGDLHFGTTKVPLFQKSEARRRAVC</sequence>
<gene>
    <name evidence="7" type="ORF">POM88_026534</name>
</gene>
<feature type="region of interest" description="Disordered" evidence="5">
    <location>
        <begin position="183"/>
        <end position="219"/>
    </location>
</feature>
<keyword evidence="2" id="KW-0238">DNA-binding</keyword>
<feature type="domain" description="NAC" evidence="6">
    <location>
        <begin position="7"/>
        <end position="177"/>
    </location>
</feature>
<evidence type="ECO:0000313" key="8">
    <source>
        <dbReference type="Proteomes" id="UP001237642"/>
    </source>
</evidence>
<reference evidence="7" key="2">
    <citation type="submission" date="2023-05" db="EMBL/GenBank/DDBJ databases">
        <authorList>
            <person name="Schelkunov M.I."/>
        </authorList>
    </citation>
    <scope>NUCLEOTIDE SEQUENCE</scope>
    <source>
        <strain evidence="7">Hsosn_3</strain>
        <tissue evidence="7">Leaf</tissue>
    </source>
</reference>
<dbReference type="SUPFAM" id="SSF101941">
    <property type="entry name" value="NAC domain"/>
    <property type="match status" value="1"/>
</dbReference>
<accession>A0AAD8I719</accession>
<evidence type="ECO:0000256" key="1">
    <source>
        <dbReference type="ARBA" id="ARBA00023015"/>
    </source>
</evidence>
<protein>
    <recommendedName>
        <fullName evidence="6">NAC domain-containing protein</fullName>
    </recommendedName>
</protein>
<evidence type="ECO:0000259" key="6">
    <source>
        <dbReference type="PROSITE" id="PS51005"/>
    </source>
</evidence>